<feature type="compositionally biased region" description="Low complexity" evidence="1">
    <location>
        <begin position="92"/>
        <end position="101"/>
    </location>
</feature>
<feature type="compositionally biased region" description="Acidic residues" evidence="1">
    <location>
        <begin position="102"/>
        <end position="111"/>
    </location>
</feature>
<keyword evidence="3" id="KW-1185">Reference proteome</keyword>
<comment type="caution">
    <text evidence="2">The sequence shown here is derived from an EMBL/GenBank/DDBJ whole genome shotgun (WGS) entry which is preliminary data.</text>
</comment>
<gene>
    <name evidence="2" type="ORF">ONE63_011590</name>
</gene>
<evidence type="ECO:0000256" key="1">
    <source>
        <dbReference type="SAM" id="MobiDB-lite"/>
    </source>
</evidence>
<evidence type="ECO:0000313" key="2">
    <source>
        <dbReference type="EMBL" id="KAJ1518802.1"/>
    </source>
</evidence>
<feature type="compositionally biased region" description="Polar residues" evidence="1">
    <location>
        <begin position="355"/>
        <end position="372"/>
    </location>
</feature>
<dbReference type="AlphaFoldDB" id="A0AAV7X2N4"/>
<reference evidence="2" key="1">
    <citation type="submission" date="2022-12" db="EMBL/GenBank/DDBJ databases">
        <title>Chromosome-level genome assembly of the bean flower thrips Megalurothrips usitatus.</title>
        <authorList>
            <person name="Ma L."/>
            <person name="Liu Q."/>
            <person name="Li H."/>
            <person name="Cai W."/>
        </authorList>
    </citation>
    <scope>NUCLEOTIDE SEQUENCE</scope>
    <source>
        <strain evidence="2">Cailab_2022a</strain>
    </source>
</reference>
<proteinExistence type="predicted"/>
<feature type="region of interest" description="Disordered" evidence="1">
    <location>
        <begin position="90"/>
        <end position="121"/>
    </location>
</feature>
<evidence type="ECO:0000313" key="3">
    <source>
        <dbReference type="Proteomes" id="UP001075354"/>
    </source>
</evidence>
<dbReference type="Proteomes" id="UP001075354">
    <property type="component" value="Unassembled WGS sequence"/>
</dbReference>
<protein>
    <recommendedName>
        <fullName evidence="4">HAT C-terminal dimerisation domain-containing protein</fullName>
    </recommendedName>
</protein>
<dbReference type="EMBL" id="JAPTSV010000889">
    <property type="protein sequence ID" value="KAJ1518802.1"/>
    <property type="molecule type" value="Genomic_DNA"/>
</dbReference>
<feature type="compositionally biased region" description="Low complexity" evidence="1">
    <location>
        <begin position="300"/>
        <end position="311"/>
    </location>
</feature>
<sequence>MTIIAAFRSERPILSGAEATPGSIDSFLFHFGCRDAKRVHISLIPRFKLDWISDLNLRADCKAQILREMNTLLPNEDWCTVAAQTAREHSKAATAAPADADTVSEEEDDPDPERACGGGVGSSVVPGPGVSELSFEDSFYGVTVPVPVAEEAGVESAESELNRILVAPRTLTVEDCYAVRPCGTRKFPRLAQLFVKYNVALPSSATVERLFWVAGVSFADLRNMLGDNNLENEVLLRVNKKFWEKECLLRLYGNEQLESKHLTAKGTRAGTLGIPDDARLAIKEASEEKTRGSPFSRPASSSPLKSPSKLLVATSPPKLPKPNSPVKPSGSQVGHTSVGSQVVATSPWKVVPQAQGPSTGSTGSNIQSNDWNVHSDFPAASWNASPWQQHPQHEYNQYYYGNAFQQSSNSLGAPWQHAGPDYHVLQVF</sequence>
<feature type="region of interest" description="Disordered" evidence="1">
    <location>
        <begin position="286"/>
        <end position="372"/>
    </location>
</feature>
<organism evidence="2 3">
    <name type="scientific">Megalurothrips usitatus</name>
    <name type="common">bean blossom thrips</name>
    <dbReference type="NCBI Taxonomy" id="439358"/>
    <lineage>
        <taxon>Eukaryota</taxon>
        <taxon>Metazoa</taxon>
        <taxon>Ecdysozoa</taxon>
        <taxon>Arthropoda</taxon>
        <taxon>Hexapoda</taxon>
        <taxon>Insecta</taxon>
        <taxon>Pterygota</taxon>
        <taxon>Neoptera</taxon>
        <taxon>Paraneoptera</taxon>
        <taxon>Thysanoptera</taxon>
        <taxon>Terebrantia</taxon>
        <taxon>Thripoidea</taxon>
        <taxon>Thripidae</taxon>
        <taxon>Megalurothrips</taxon>
    </lineage>
</organism>
<feature type="compositionally biased region" description="Polar residues" evidence="1">
    <location>
        <begin position="329"/>
        <end position="344"/>
    </location>
</feature>
<name>A0AAV7X2N4_9NEOP</name>
<accession>A0AAV7X2N4</accession>
<evidence type="ECO:0008006" key="4">
    <source>
        <dbReference type="Google" id="ProtNLM"/>
    </source>
</evidence>